<feature type="compositionally biased region" description="Polar residues" evidence="2">
    <location>
        <begin position="702"/>
        <end position="723"/>
    </location>
</feature>
<feature type="compositionally biased region" description="Polar residues" evidence="2">
    <location>
        <begin position="772"/>
        <end position="782"/>
    </location>
</feature>
<gene>
    <name evidence="3" type="ORF">SPLIT_LOCUS10194</name>
</gene>
<dbReference type="InterPro" id="IPR015943">
    <property type="entry name" value="WD40/YVTN_repeat-like_dom_sf"/>
</dbReference>
<feature type="compositionally biased region" description="Polar residues" evidence="2">
    <location>
        <begin position="260"/>
        <end position="274"/>
    </location>
</feature>
<feature type="compositionally biased region" description="Polar residues" evidence="2">
    <location>
        <begin position="447"/>
        <end position="464"/>
    </location>
</feature>
<evidence type="ECO:0000256" key="1">
    <source>
        <dbReference type="PROSITE-ProRule" id="PRU00221"/>
    </source>
</evidence>
<dbReference type="EMBL" id="LR824536">
    <property type="protein sequence ID" value="CAH1644841.1"/>
    <property type="molecule type" value="Genomic_DNA"/>
</dbReference>
<feature type="compositionally biased region" description="Polar residues" evidence="2">
    <location>
        <begin position="885"/>
        <end position="895"/>
    </location>
</feature>
<dbReference type="InterPro" id="IPR001680">
    <property type="entry name" value="WD40_rpt"/>
</dbReference>
<feature type="region of interest" description="Disordered" evidence="2">
    <location>
        <begin position="1244"/>
        <end position="1273"/>
    </location>
</feature>
<feature type="region of interest" description="Disordered" evidence="2">
    <location>
        <begin position="624"/>
        <end position="801"/>
    </location>
</feature>
<feature type="compositionally biased region" description="Polar residues" evidence="2">
    <location>
        <begin position="327"/>
        <end position="360"/>
    </location>
</feature>
<dbReference type="GO" id="GO:1990756">
    <property type="term" value="F:ubiquitin-like ligase-substrate adaptor activity"/>
    <property type="evidence" value="ECO:0007669"/>
    <property type="project" value="TreeGrafter"/>
</dbReference>
<feature type="compositionally biased region" description="Low complexity" evidence="2">
    <location>
        <begin position="947"/>
        <end position="966"/>
    </location>
</feature>
<dbReference type="SUPFAM" id="SSF69322">
    <property type="entry name" value="Tricorn protease domain 2"/>
    <property type="match status" value="1"/>
</dbReference>
<dbReference type="PROSITE" id="PS50082">
    <property type="entry name" value="WD_REPEATS_2"/>
    <property type="match status" value="1"/>
</dbReference>
<dbReference type="GO" id="GO:0000045">
    <property type="term" value="P:autophagosome assembly"/>
    <property type="evidence" value="ECO:0007669"/>
    <property type="project" value="TreeGrafter"/>
</dbReference>
<dbReference type="GO" id="GO:0080008">
    <property type="term" value="C:Cul4-RING E3 ubiquitin ligase complex"/>
    <property type="evidence" value="ECO:0007669"/>
    <property type="project" value="TreeGrafter"/>
</dbReference>
<feature type="region of interest" description="Disordered" evidence="2">
    <location>
        <begin position="234"/>
        <end position="274"/>
    </location>
</feature>
<evidence type="ECO:0000256" key="2">
    <source>
        <dbReference type="SAM" id="MobiDB-lite"/>
    </source>
</evidence>
<feature type="region of interest" description="Disordered" evidence="2">
    <location>
        <begin position="1325"/>
        <end position="1353"/>
    </location>
</feature>
<feature type="compositionally biased region" description="Basic and acidic residues" evidence="2">
    <location>
        <begin position="896"/>
        <end position="905"/>
    </location>
</feature>
<proteinExistence type="predicted"/>
<dbReference type="PANTHER" id="PTHR22874">
    <property type="entry name" value="ACTIVATING MOLECULE IN BECN1-REGULATED AUTOPHAGY PROTEIN 1"/>
    <property type="match status" value="1"/>
</dbReference>
<dbReference type="Gene3D" id="2.130.10.10">
    <property type="entry name" value="YVTN repeat-like/Quinoprotein amine dehydrogenase"/>
    <property type="match status" value="1"/>
</dbReference>
<accession>A0A9P0N9M0</accession>
<feature type="region of interest" description="Disordered" evidence="2">
    <location>
        <begin position="884"/>
        <end position="966"/>
    </location>
</feature>
<dbReference type="Proteomes" id="UP001153321">
    <property type="component" value="Chromosome 5"/>
</dbReference>
<dbReference type="PANTHER" id="PTHR22874:SF1">
    <property type="entry name" value="ACTIVATING MOLECULE IN BECN1-REGULATED AUTOPHAGY PROTEIN 1"/>
    <property type="match status" value="1"/>
</dbReference>
<feature type="region of interest" description="Disordered" evidence="2">
    <location>
        <begin position="303"/>
        <end position="543"/>
    </location>
</feature>
<dbReference type="SMART" id="SM00320">
    <property type="entry name" value="WD40"/>
    <property type="match status" value="3"/>
</dbReference>
<feature type="repeat" description="WD" evidence="1">
    <location>
        <begin position="111"/>
        <end position="148"/>
    </location>
</feature>
<reference evidence="3" key="1">
    <citation type="submission" date="2022-02" db="EMBL/GenBank/DDBJ databases">
        <authorList>
            <person name="King R."/>
        </authorList>
    </citation>
    <scope>NUCLEOTIDE SEQUENCE</scope>
</reference>
<feature type="compositionally biased region" description="Polar residues" evidence="2">
    <location>
        <begin position="378"/>
        <end position="408"/>
    </location>
</feature>
<evidence type="ECO:0008006" key="5">
    <source>
        <dbReference type="Google" id="ProtNLM"/>
    </source>
</evidence>
<feature type="compositionally biased region" description="Polar residues" evidence="2">
    <location>
        <begin position="507"/>
        <end position="543"/>
    </location>
</feature>
<sequence length="1647" mass="181103">MDPVIDNEWLGCKNETIDEMPNVGNIARSWQWRERGINPPHCPNNKTVLENMAEDILVQKPLQIRSCDLPGYPRSTFLMVFSPDGTKVASTHGNHNVYVSELASGKHVRILRGHPRTPWCIAFHPSHPLLIGSGCLGGQVRVWDIASGGSEVWNVRNETVIASIAFHPREQLLVIATYNELYFWDWSQPAPFTKVCTNNVNEKVRYVAFDALGYKLITGISLWACSGGPINNSTAAQNPPVGPTNNPNNNNPRRDDSDESPGTSRQQESNGSAQDMIVNSYQNLVQRYDSLVRNYQRLFMVRHRLTNTPPPPNTTDRGTDPMETDVGVNSSGGYTRPQRSYTAQNDAEPGPSTSRSQDPVETNDGENSRLLNLEVLSIDSNPQRNTTSSNQERSSFGSRSSAFQPLNSDRSHRSMEFESPRLLPNPFSSSNGTPRPTRVTFTEMPAASSTNTSRTSIFTSSRGSSLGRDFSLRRRNFTPVQHNETSQNDPATASGSPSSLPFVPRRTFQSSTLADSQPSTSGTSTQRPTMTNSSTQMSPQTAPVDAQTINESLDLIRDILRDSGTRLLNLITNMSLSTMAAVERNMPRRGAGARAHSDDGEAGAAARRARPRVRLFSSTWRREFLSSSSDSDSDQSSEVNIFRTRNTTFQEDEPRDRVNASTSSERLPHPTDRLVFELNDELRSGGSNRDSGPSREPGGINVSLSNNRFRVRTQSETSGTDVASSPAPAGSTSIGVGTSPPTESAATAAGTSSFTGATSAGQGGSTADTPGPSGQRTQSTPGFNPDRPSTSRDDFWNRGGVVPPDEAYRKVRSGVNALQKHTVQLTNLWLRGSRVTMRELRGMWETLRRRIITLHRETGTRAVPGYYTRPLLDRCMMLTDMAENFTRSTRNPRTTARNDDVDRNSGRNATANSNNANNTSTESERNTTTGTGTEGRPAQGGRSAQTRSSPSMRSSPSLRRRLQSNLRWRPEDELRRRCRNPTTAYRIAARFTNRSRRDFARAIEISATRHEIRMRAMQVLSIMFNMMMMCLEEPGLSQLIISMLRTLKRALALTCLLVMSNRNNGRPATNQAPAPQRVESLDVVRIQNVDHNVDVNVDGPDEQAPNNAQNVTQQEATRLRQTDSNSTETPSTSASTTETVKTNNNNTNPQEPSTSTSTTRDSQKWSDRLAVQIAAANRNNSATARNRRDLYMESRRLKALHRTNPTAHPLIRKRVLPPVSNYRIPALRSLPMRPGVTRFRSPRVDALNSNEPVAGPSNAPPPGENGNLQESPGSELMNEFEHRVNFIRIAHMQAVRLRNAARNRFRRLQTIRLYTPSSVREMFSLQANNGDTPPDNRSPGPSGSAEGGGRHPLAMFRPHILSSRADPGGRDDLSHQFHTVLNNVAMPLMHMSDLPGNDAPGTQRLPRIHEYLQPIILAQNAMVVEDEGGHGEGGGGGGGGGGPGARRLAGMAGMAGLFDAGIISEALPAPSHRVQAWDFTTGHTPEISDSTKNVVVQRCRIHNDASIDISKDGRLLVALLPVPRLRNTNHWLGVYSLEWARLGQCLHTAVLEQSAVSVALSPTARHLAVGLGSRRFTTAPNARSNVIALLYKLDPLESSSRTGLSPIKELEQNWEHGFTSLNCLRWAPQPGQGLVYANNTGQLIVMS</sequence>
<feature type="compositionally biased region" description="Low complexity" evidence="2">
    <location>
        <begin position="906"/>
        <end position="936"/>
    </location>
</feature>
<dbReference type="InterPro" id="IPR052596">
    <property type="entry name" value="AMBRA1_autophagy"/>
</dbReference>
<dbReference type="GO" id="GO:0000423">
    <property type="term" value="P:mitophagy"/>
    <property type="evidence" value="ECO:0007669"/>
    <property type="project" value="TreeGrafter"/>
</dbReference>
<feature type="compositionally biased region" description="Polar residues" evidence="2">
    <location>
        <begin position="478"/>
        <end position="499"/>
    </location>
</feature>
<feature type="region of interest" description="Disordered" evidence="2">
    <location>
        <begin position="588"/>
        <end position="609"/>
    </location>
</feature>
<evidence type="ECO:0000313" key="4">
    <source>
        <dbReference type="Proteomes" id="UP001153321"/>
    </source>
</evidence>
<feature type="compositionally biased region" description="Low complexity" evidence="2">
    <location>
        <begin position="1124"/>
        <end position="1159"/>
    </location>
</feature>
<feature type="compositionally biased region" description="Low complexity" evidence="2">
    <location>
        <begin position="626"/>
        <end position="637"/>
    </location>
</feature>
<organism evidence="3 4">
    <name type="scientific">Spodoptera littoralis</name>
    <name type="common">Egyptian cotton leafworm</name>
    <dbReference type="NCBI Taxonomy" id="7109"/>
    <lineage>
        <taxon>Eukaryota</taxon>
        <taxon>Metazoa</taxon>
        <taxon>Ecdysozoa</taxon>
        <taxon>Arthropoda</taxon>
        <taxon>Hexapoda</taxon>
        <taxon>Insecta</taxon>
        <taxon>Pterygota</taxon>
        <taxon>Neoptera</taxon>
        <taxon>Endopterygota</taxon>
        <taxon>Lepidoptera</taxon>
        <taxon>Glossata</taxon>
        <taxon>Ditrysia</taxon>
        <taxon>Noctuoidea</taxon>
        <taxon>Noctuidae</taxon>
        <taxon>Amphipyrinae</taxon>
        <taxon>Spodoptera</taxon>
    </lineage>
</organism>
<feature type="compositionally biased region" description="Polar residues" evidence="2">
    <location>
        <begin position="1104"/>
        <end position="1116"/>
    </location>
</feature>
<evidence type="ECO:0000313" key="3">
    <source>
        <dbReference type="EMBL" id="CAH1644841.1"/>
    </source>
</evidence>
<feature type="compositionally biased region" description="Basic and acidic residues" evidence="2">
    <location>
        <begin position="666"/>
        <end position="683"/>
    </location>
</feature>
<keyword evidence="4" id="KW-1185">Reference proteome</keyword>
<feature type="compositionally biased region" description="Low complexity" evidence="2">
    <location>
        <begin position="737"/>
        <end position="760"/>
    </location>
</feature>
<protein>
    <recommendedName>
        <fullName evidence="5">Activating molecule in BECN1-regulated autophagy protein 1</fullName>
    </recommendedName>
</protein>
<keyword evidence="1" id="KW-0853">WD repeat</keyword>
<dbReference type="Pfam" id="PF00400">
    <property type="entry name" value="WD40"/>
    <property type="match status" value="1"/>
</dbReference>
<name>A0A9P0N9M0_SPOLI</name>
<feature type="region of interest" description="Disordered" evidence="2">
    <location>
        <begin position="1093"/>
        <end position="1165"/>
    </location>
</feature>
<feature type="compositionally biased region" description="Basic and acidic residues" evidence="2">
    <location>
        <begin position="409"/>
        <end position="419"/>
    </location>
</feature>